<reference evidence="2 4" key="2">
    <citation type="submission" date="2017-06" db="EMBL/GenBank/DDBJ databases">
        <authorList>
            <consortium name="Pathogen Informatics"/>
        </authorList>
    </citation>
    <scope>NUCLEOTIDE SEQUENCE [LARGE SCALE GENOMIC DNA]</scope>
    <source>
        <strain evidence="2 4">NCTC12947</strain>
    </source>
</reference>
<dbReference type="EMBL" id="LT906449">
    <property type="protein sequence ID" value="SNV05981.1"/>
    <property type="molecule type" value="Genomic_DNA"/>
</dbReference>
<organism evidence="2 4">
    <name type="scientific">Capnocytophaga haemolytica</name>
    <dbReference type="NCBI Taxonomy" id="45243"/>
    <lineage>
        <taxon>Bacteria</taxon>
        <taxon>Pseudomonadati</taxon>
        <taxon>Bacteroidota</taxon>
        <taxon>Flavobacteriia</taxon>
        <taxon>Flavobacteriales</taxon>
        <taxon>Flavobacteriaceae</taxon>
        <taxon>Capnocytophaga</taxon>
    </lineage>
</organism>
<protein>
    <recommendedName>
        <fullName evidence="5">DUF4303 domain-containing protein</fullName>
    </recommendedName>
</protein>
<proteinExistence type="predicted"/>
<evidence type="ECO:0000313" key="3">
    <source>
        <dbReference type="Proteomes" id="UP000065822"/>
    </source>
</evidence>
<evidence type="ECO:0000313" key="2">
    <source>
        <dbReference type="EMBL" id="SNV05981.1"/>
    </source>
</evidence>
<dbReference type="Proteomes" id="UP000215539">
    <property type="component" value="Chromosome 1"/>
</dbReference>
<evidence type="ECO:0000313" key="4">
    <source>
        <dbReference type="Proteomes" id="UP000215539"/>
    </source>
</evidence>
<gene>
    <name evidence="1" type="ORF">AXF12_05280</name>
    <name evidence="2" type="ORF">SAMEA44541418_00669</name>
</gene>
<dbReference type="EMBL" id="CP014227">
    <property type="protein sequence ID" value="AMD84981.1"/>
    <property type="molecule type" value="Genomic_DNA"/>
</dbReference>
<dbReference type="AlphaFoldDB" id="A0AAX2GX37"/>
<sequence length="201" mass="23913">MEHKKKIFTERSYEKLKEALQEIAAEEDIKDVYVLSFKYELENEDMRYPMLTLGYNTLSNAKEESYNAPSKEEAKWNFTYWLHSEEATVGGSGDALLKEWFAKTPYYYTEEDNDKAMEDDEDLYDKILKKGDKFDKEFIKEMQAWAKRLFEEKLIEATFGRNIPIVIHEAEAETTPISWTKKTNPSQLIKEYLEYWDSEEE</sequence>
<keyword evidence="3" id="KW-1185">Reference proteome</keyword>
<reference evidence="1 3" key="1">
    <citation type="submission" date="2016-02" db="EMBL/GenBank/DDBJ databases">
        <authorList>
            <person name="Holder M.E."/>
            <person name="Ajami N.J."/>
            <person name="Petrosino J.F."/>
        </authorList>
    </citation>
    <scope>NUCLEOTIDE SEQUENCE [LARGE SCALE GENOMIC DNA]</scope>
    <source>
        <strain evidence="1 3">CCUG 32990</strain>
    </source>
</reference>
<accession>A0AAX2GX37</accession>
<dbReference type="KEGG" id="chg:AXF12_05280"/>
<dbReference type="Proteomes" id="UP000065822">
    <property type="component" value="Chromosome"/>
</dbReference>
<dbReference type="RefSeq" id="WP_066428972.1">
    <property type="nucleotide sequence ID" value="NZ_CP014227.1"/>
</dbReference>
<evidence type="ECO:0008006" key="5">
    <source>
        <dbReference type="Google" id="ProtNLM"/>
    </source>
</evidence>
<evidence type="ECO:0000313" key="1">
    <source>
        <dbReference type="EMBL" id="AMD84981.1"/>
    </source>
</evidence>
<name>A0AAX2GX37_9FLAO</name>